<organism evidence="5">
    <name type="scientific">Ochrobactrum sp. LM19</name>
    <dbReference type="NCBI Taxonomy" id="1449781"/>
    <lineage>
        <taxon>Bacteria</taxon>
        <taxon>Pseudomonadati</taxon>
        <taxon>Pseudomonadota</taxon>
        <taxon>Alphaproteobacteria</taxon>
        <taxon>Hyphomicrobiales</taxon>
        <taxon>Brucellaceae</taxon>
        <taxon>Brucella/Ochrobactrum group</taxon>
        <taxon>Ochrobactrum</taxon>
    </lineage>
</organism>
<accession>A0A0D5A0M7</accession>
<dbReference type="Gene3D" id="2.160.20.20">
    <property type="match status" value="1"/>
</dbReference>
<evidence type="ECO:0000256" key="1">
    <source>
        <dbReference type="ARBA" id="ARBA00022729"/>
    </source>
</evidence>
<evidence type="ECO:0000256" key="3">
    <source>
        <dbReference type="SAM" id="SignalP"/>
    </source>
</evidence>
<dbReference type="InterPro" id="IPR043990">
    <property type="entry name" value="AC_1"/>
</dbReference>
<feature type="chain" id="PRO_5002290475" evidence="3">
    <location>
        <begin position="33"/>
        <end position="1270"/>
    </location>
</feature>
<dbReference type="NCBIfam" id="TIGR02601">
    <property type="entry name" value="autotrns_rpt"/>
    <property type="match status" value="1"/>
</dbReference>
<feature type="domain" description="Autotransporter" evidence="4">
    <location>
        <begin position="993"/>
        <end position="1270"/>
    </location>
</feature>
<dbReference type="InterPro" id="IPR006315">
    <property type="entry name" value="OM_autotransptr_brl_dom"/>
</dbReference>
<dbReference type="PANTHER" id="PTHR35037">
    <property type="entry name" value="C-TERMINAL REGION OF AIDA-LIKE PROTEIN"/>
    <property type="match status" value="1"/>
</dbReference>
<dbReference type="InterPro" id="IPR005546">
    <property type="entry name" value="Autotransporte_beta"/>
</dbReference>
<dbReference type="InterPro" id="IPR013425">
    <property type="entry name" value="Autotrns_rpt"/>
</dbReference>
<dbReference type="GO" id="GO:0019867">
    <property type="term" value="C:outer membrane"/>
    <property type="evidence" value="ECO:0007669"/>
    <property type="project" value="InterPro"/>
</dbReference>
<feature type="compositionally biased region" description="Low complexity" evidence="2">
    <location>
        <begin position="922"/>
        <end position="939"/>
    </location>
</feature>
<dbReference type="SUPFAM" id="SSF103515">
    <property type="entry name" value="Autotransporter"/>
    <property type="match status" value="1"/>
</dbReference>
<dbReference type="InterPro" id="IPR012332">
    <property type="entry name" value="Autotransporter_pectin_lyase_C"/>
</dbReference>
<dbReference type="InterPro" id="IPR036709">
    <property type="entry name" value="Autotransporte_beta_dom_sf"/>
</dbReference>
<reference evidence="5" key="1">
    <citation type="submission" date="2014-09" db="EMBL/GenBank/DDBJ databases">
        <title>The mobilome of the heavy metals and metalloids hypertolerant bacteria from the Lubin copper mine (Poland).</title>
        <authorList>
            <person name="Dziewit L."/>
            <person name="Bartosik D."/>
        </authorList>
    </citation>
    <scope>NUCLEOTIDE SEQUENCE</scope>
    <source>
        <plasmid evidence="5">pLM19O2</plasmid>
    </source>
</reference>
<keyword evidence="5" id="KW-0614">Plasmid</keyword>
<evidence type="ECO:0000313" key="5">
    <source>
        <dbReference type="EMBL" id="AJW29964.1"/>
    </source>
</evidence>
<sequence>MPRILTAHSAVVLAATALLASSTILYSTTAQASCTTIGGITTCDSASPNPWVTRIGAGNTAAGDNQTVDVQGGSEISTGNNNAISLRDNANIIVRSSGTVRNAATTSNGQYSTGGNTIEIRNNGTITIEQGGQLLATGTQGQAEAVNFQGTGNTIVNNGTIDADRAVAIWSQNTSGLNTIINNETGIIEAGNGVTSTVIGGSGNGALDFTNRGTVRGNIRLAGGNDILRLYTGSIVTGDFSGGAGNDQIFLSGIGQASLPGNFIGFESLIKNDPGKWTLTGTIAGVTVTDVREGTLALTGDNTNYTGQILVQTAGTLEARAQSLPPTVTNDGLVRFTQSDNGTYAGMIAGGGAIEKTGVGTLTLSGNTDIAGNTRLNGGALIMASGGVLSTAAVVMGDGTTLVLSGTIEGPAGGATTITGQTGKQTVVINADLTGAVNLGDDDDTFILNNGTVNGAVDQGVGNDLAQINGGTLTGNLQQGSGIDDFQMTGGEIGSLNQGDALDTFFMSGGRIVDAFDDGDYAVMTGGRIGRVNMKLDNNYFSMSGGTIDRNLVTGFGNDTIVISNGMIGGNISVSGGTDSITITGGTVAGDILMSFGEDQFNWNGGGIVYGNIDLGGDNDVATLSNLTDANIGATKRVSGGAGTDSLTFNNVKTGAVGRFDSWETVNLTNDTRLTFDTALALGDAGTGTGTLDIDATSTIYGGAAQSGVNPFTAGQLANVVNAGRIDLTNGGGSTTDAFTITGNYTGQNGLLFLDTVLAGDASPSDKLVINGGMASGNTGVVVNNVGGAGSSTASDGIMVVQALNGATTSAGAFSLNGRVAAGAYEYFLFKGGVSANTTENWYLRSTLVSGSQPGAVTEEKPVAEAPETAPLPPALEQPPATLPVDPDDPDPADNSTPVTEDATAPSSPPPPPAAEAPNPPNNSTGQAGQPPLPVAGVAPPSPGATRVEGDVVPLYREEVPVYSALPPVAHHLALSTLGTFHERRGEQYLLKTGGYLPASWARVFGQYVDMRWKGTVAPDLDGQLYGIQAGQDLYGRETESGHSDRLGLFFGYARVTGDLTGQALGWNNLAVGDLEVTGTSFGGYWTHIGPQGWYLDAVLMGTWFGGGATSNEHQGVDIDGHGVTASLEGGYPIALTESWTLEPQAQIIWQNLSLDDQADRFSTVSFDSDNAWTGRIGLRLQGTEDTSMGKLRPYLKANIWQNFSSDQTVSFGADPIVTDLKGTSLEIGGGLTLDVTEKASIFATADYTTNLGDEKTRIWEGNIGLNVKW</sequence>
<dbReference type="EMBL" id="KM659092">
    <property type="protein sequence ID" value="AJW29964.1"/>
    <property type="molecule type" value="Genomic_DNA"/>
</dbReference>
<dbReference type="PROSITE" id="PS51208">
    <property type="entry name" value="AUTOTRANSPORTER"/>
    <property type="match status" value="1"/>
</dbReference>
<dbReference type="PRINTS" id="PR01484">
    <property type="entry name" value="PRTACTNFAMLY"/>
</dbReference>
<proteinExistence type="predicted"/>
<dbReference type="NCBIfam" id="TIGR01414">
    <property type="entry name" value="autotrans_barl"/>
    <property type="match status" value="1"/>
</dbReference>
<dbReference type="InterPro" id="IPR003991">
    <property type="entry name" value="Pertactin_virulence_factor"/>
</dbReference>
<feature type="compositionally biased region" description="Pro residues" evidence="2">
    <location>
        <begin position="907"/>
        <end position="921"/>
    </location>
</feature>
<name>A0A0D5A0M7_9HYPH</name>
<feature type="region of interest" description="Disordered" evidence="2">
    <location>
        <begin position="852"/>
        <end position="945"/>
    </location>
</feature>
<evidence type="ECO:0000259" key="4">
    <source>
        <dbReference type="PROSITE" id="PS51208"/>
    </source>
</evidence>
<dbReference type="PANTHER" id="PTHR35037:SF3">
    <property type="entry name" value="C-TERMINAL REGION OF AIDA-LIKE PROTEIN"/>
    <property type="match status" value="1"/>
</dbReference>
<dbReference type="Gene3D" id="2.40.128.130">
    <property type="entry name" value="Autotransporter beta-domain"/>
    <property type="match status" value="1"/>
</dbReference>
<dbReference type="Pfam" id="PF03797">
    <property type="entry name" value="Autotransporter"/>
    <property type="match status" value="1"/>
</dbReference>
<dbReference type="Pfam" id="PF18883">
    <property type="entry name" value="AC_1"/>
    <property type="match status" value="1"/>
</dbReference>
<dbReference type="SUPFAM" id="SSF51126">
    <property type="entry name" value="Pectin lyase-like"/>
    <property type="match status" value="1"/>
</dbReference>
<dbReference type="AlphaFoldDB" id="A0A0D5A0M7"/>
<protein>
    <submittedName>
        <fullName evidence="5">Outer membrane autotransporter barrel domain-containing protein</fullName>
    </submittedName>
</protein>
<dbReference type="PRINTS" id="PR00313">
    <property type="entry name" value="CABNDNGRPT"/>
</dbReference>
<feature type="signal peptide" evidence="3">
    <location>
        <begin position="1"/>
        <end position="32"/>
    </location>
</feature>
<dbReference type="InterPro" id="IPR011050">
    <property type="entry name" value="Pectin_lyase_fold/virulence"/>
</dbReference>
<evidence type="ECO:0000256" key="2">
    <source>
        <dbReference type="SAM" id="MobiDB-lite"/>
    </source>
</evidence>
<keyword evidence="1 3" id="KW-0732">Signal</keyword>
<geneLocation type="plasmid" evidence="5">
    <name>pLM19O2</name>
</geneLocation>
<gene>
    <name evidence="5" type="ORF">pLM19O2_p19</name>
</gene>
<dbReference type="CDD" id="cd01344">
    <property type="entry name" value="PL2_Passenger_AT"/>
    <property type="match status" value="1"/>
</dbReference>
<dbReference type="SMART" id="SM00869">
    <property type="entry name" value="Autotransporter"/>
    <property type="match status" value="1"/>
</dbReference>
<dbReference type="InterPro" id="IPR051551">
    <property type="entry name" value="Autotransporter_adhesion"/>
</dbReference>